<dbReference type="EMBL" id="QFFF01000001">
    <property type="protein sequence ID" value="PWG03533.1"/>
    <property type="molecule type" value="Genomic_DNA"/>
</dbReference>
<dbReference type="Proteomes" id="UP000245916">
    <property type="component" value="Unassembled WGS sequence"/>
</dbReference>
<keyword evidence="3" id="KW-1185">Reference proteome</keyword>
<gene>
    <name evidence="2" type="ORF">DF286_12100</name>
</gene>
<reference evidence="2 3" key="1">
    <citation type="submission" date="2018-05" db="EMBL/GenBank/DDBJ databases">
        <title>Genome of Sphingosinicella humi QZX222.</title>
        <authorList>
            <person name="Qiao Z."/>
            <person name="Wang G."/>
        </authorList>
    </citation>
    <scope>NUCLEOTIDE SEQUENCE [LARGE SCALE GENOMIC DNA]</scope>
    <source>
        <strain evidence="2 3">QZX222</strain>
    </source>
</reference>
<evidence type="ECO:0000313" key="2">
    <source>
        <dbReference type="EMBL" id="PWG03533.1"/>
    </source>
</evidence>
<accession>A0A2U2J5B6</accession>
<protein>
    <submittedName>
        <fullName evidence="2">DUF2779 domain-containing protein</fullName>
    </submittedName>
</protein>
<feature type="domain" description="DUF2779" evidence="1">
    <location>
        <begin position="298"/>
        <end position="424"/>
    </location>
</feature>
<sequence>MTYGLSKSKITAFEQCPKKLWLSVHRPELAEQDAGAEQRFAAGHEVGAVACALHPGGVMVDADPDLRAALKQTAELLGAGWNGPIFEATFAHDGVLVRADLMLPADEGGWHVAEVKSSTGLKPYHVPDIATQIWVMRECGVEVASASIRHLDSAFRLTETGNYEGLFSDERVELAIEPIIEGRPAVIAEARLVLAGDEPPKELGDHCRSPFECEFQAYCGQHLPPPPEWPSSLLPDGSGKKIARSWAEKGIDDLTLIPASEMSSPKLLRVHEATISGEVYWDRDGIVTETACWTWPRHFLDFETIAFAVPRWVGTGPWRQVPFQFSCHTRHEDGRLEHREFLSLDGADPRRACAEALIEILSGSAGEGAIVAYNAGFERRCLSELADALPDLRAELEAIRSRVVDLLPVTRAHYYHRDQRGSWSIKAVIPTVCPELDYGGLGEVKAGDDAQAAYLEAISEDISDERGAEIRSALLAYCERDTLAMVEMLTRLTSREMR</sequence>
<name>A0A2U2J5B6_9SPHN</name>
<dbReference type="AlphaFoldDB" id="A0A2U2J5B6"/>
<dbReference type="RefSeq" id="WP_109271671.1">
    <property type="nucleotide sequence ID" value="NZ_QFFF01000001.1"/>
</dbReference>
<evidence type="ECO:0000313" key="3">
    <source>
        <dbReference type="Proteomes" id="UP000245916"/>
    </source>
</evidence>
<comment type="caution">
    <text evidence="2">The sequence shown here is derived from an EMBL/GenBank/DDBJ whole genome shotgun (WGS) entry which is preliminary data.</text>
</comment>
<proteinExistence type="predicted"/>
<organism evidence="2 3">
    <name type="scientific">Allosphingosinicella humi</name>
    <dbReference type="NCBI Taxonomy" id="2068657"/>
    <lineage>
        <taxon>Bacteria</taxon>
        <taxon>Pseudomonadati</taxon>
        <taxon>Pseudomonadota</taxon>
        <taxon>Alphaproteobacteria</taxon>
        <taxon>Sphingomonadales</taxon>
        <taxon>Sphingomonadaceae</taxon>
        <taxon>Allosphingosinicella</taxon>
    </lineage>
</organism>
<dbReference type="Pfam" id="PF11074">
    <property type="entry name" value="DUF2779"/>
    <property type="match status" value="1"/>
</dbReference>
<dbReference type="InterPro" id="IPR021301">
    <property type="entry name" value="DUF2779"/>
</dbReference>
<dbReference type="OrthoDB" id="9783873at2"/>
<evidence type="ECO:0000259" key="1">
    <source>
        <dbReference type="Pfam" id="PF11074"/>
    </source>
</evidence>